<accession>A0A447TFS4</accession>
<sequence>MPTMDGLFSVRHVGQLYQLPADHRADDSRVGRHDKFLDHVKDFAASTREGRSKFYG</sequence>
<dbReference type="EMBL" id="LR134182">
    <property type="protein sequence ID" value="VEB43769.1"/>
    <property type="molecule type" value="Genomic_DNA"/>
</dbReference>
<evidence type="ECO:0000313" key="1">
    <source>
        <dbReference type="EMBL" id="VEB43769.1"/>
    </source>
</evidence>
<protein>
    <submittedName>
        <fullName evidence="1">Uncharacterized protein</fullName>
    </submittedName>
</protein>
<dbReference type="AlphaFoldDB" id="A0A447TFS4"/>
<dbReference type="Proteomes" id="UP000275777">
    <property type="component" value="Chromosome"/>
</dbReference>
<organism evidence="1 2">
    <name type="scientific">Chromobacterium violaceum</name>
    <dbReference type="NCBI Taxonomy" id="536"/>
    <lineage>
        <taxon>Bacteria</taxon>
        <taxon>Pseudomonadati</taxon>
        <taxon>Pseudomonadota</taxon>
        <taxon>Betaproteobacteria</taxon>
        <taxon>Neisseriales</taxon>
        <taxon>Chromobacteriaceae</taxon>
        <taxon>Chromobacterium</taxon>
    </lineage>
</organism>
<evidence type="ECO:0000313" key="2">
    <source>
        <dbReference type="Proteomes" id="UP000275777"/>
    </source>
</evidence>
<proteinExistence type="predicted"/>
<reference evidence="1 2" key="1">
    <citation type="submission" date="2018-12" db="EMBL/GenBank/DDBJ databases">
        <authorList>
            <consortium name="Pathogen Informatics"/>
        </authorList>
    </citation>
    <scope>NUCLEOTIDE SEQUENCE [LARGE SCALE GENOMIC DNA]</scope>
    <source>
        <strain evidence="1 2">NCTC9695</strain>
    </source>
</reference>
<gene>
    <name evidence="1" type="ORF">NCTC9695_04229</name>
</gene>
<name>A0A447TFS4_CHRVL</name>